<reference evidence="6" key="1">
    <citation type="journal article" date="2020" name="Stud. Mycol.">
        <title>101 Dothideomycetes genomes: a test case for predicting lifestyles and emergence of pathogens.</title>
        <authorList>
            <person name="Haridas S."/>
            <person name="Albert R."/>
            <person name="Binder M."/>
            <person name="Bloem J."/>
            <person name="Labutti K."/>
            <person name="Salamov A."/>
            <person name="Andreopoulos B."/>
            <person name="Baker S."/>
            <person name="Barry K."/>
            <person name="Bills G."/>
            <person name="Bluhm B."/>
            <person name="Cannon C."/>
            <person name="Castanera R."/>
            <person name="Culley D."/>
            <person name="Daum C."/>
            <person name="Ezra D."/>
            <person name="Gonzalez J."/>
            <person name="Henrissat B."/>
            <person name="Kuo A."/>
            <person name="Liang C."/>
            <person name="Lipzen A."/>
            <person name="Lutzoni F."/>
            <person name="Magnuson J."/>
            <person name="Mondo S."/>
            <person name="Nolan M."/>
            <person name="Ohm R."/>
            <person name="Pangilinan J."/>
            <person name="Park H.-J."/>
            <person name="Ramirez L."/>
            <person name="Alfaro M."/>
            <person name="Sun H."/>
            <person name="Tritt A."/>
            <person name="Yoshinaga Y."/>
            <person name="Zwiers L.-H."/>
            <person name="Turgeon B."/>
            <person name="Goodwin S."/>
            <person name="Spatafora J."/>
            <person name="Crous P."/>
            <person name="Grigoriev I."/>
        </authorList>
    </citation>
    <scope>NUCLEOTIDE SEQUENCE</scope>
    <source>
        <strain evidence="6">CBS 113389</strain>
    </source>
</reference>
<keyword evidence="6" id="KW-0540">Nuclease</keyword>
<keyword evidence="6" id="KW-0255">Endonuclease</keyword>
<feature type="compositionally biased region" description="Polar residues" evidence="4">
    <location>
        <begin position="343"/>
        <end position="354"/>
    </location>
</feature>
<evidence type="ECO:0000313" key="6">
    <source>
        <dbReference type="EMBL" id="KAF2478600.1"/>
    </source>
</evidence>
<evidence type="ECO:0000313" key="7">
    <source>
        <dbReference type="Proteomes" id="UP000799767"/>
    </source>
</evidence>
<dbReference type="EMBL" id="MU001643">
    <property type="protein sequence ID" value="KAF2478600.1"/>
    <property type="molecule type" value="Genomic_DNA"/>
</dbReference>
<keyword evidence="6" id="KW-0378">Hydrolase</keyword>
<organism evidence="6 7">
    <name type="scientific">Neohortaea acidophila</name>
    <dbReference type="NCBI Taxonomy" id="245834"/>
    <lineage>
        <taxon>Eukaryota</taxon>
        <taxon>Fungi</taxon>
        <taxon>Dikarya</taxon>
        <taxon>Ascomycota</taxon>
        <taxon>Pezizomycotina</taxon>
        <taxon>Dothideomycetes</taxon>
        <taxon>Dothideomycetidae</taxon>
        <taxon>Mycosphaerellales</taxon>
        <taxon>Teratosphaeriaceae</taxon>
        <taxon>Neohortaea</taxon>
    </lineage>
</organism>
<comment type="subcellular location">
    <subcellularLocation>
        <location evidence="1">Nucleus</location>
    </subcellularLocation>
</comment>
<feature type="domain" description="DNA endonuclease activator Ctp1 C-terminal" evidence="5">
    <location>
        <begin position="424"/>
        <end position="532"/>
    </location>
</feature>
<keyword evidence="3" id="KW-0539">Nucleus</keyword>
<feature type="region of interest" description="Disordered" evidence="4">
    <location>
        <begin position="516"/>
        <end position="542"/>
    </location>
</feature>
<feature type="compositionally biased region" description="Low complexity" evidence="4">
    <location>
        <begin position="393"/>
        <end position="406"/>
    </location>
</feature>
<accession>A0A6A6PF76</accession>
<proteinExistence type="predicted"/>
<name>A0A6A6PF76_9PEZI</name>
<feature type="compositionally biased region" description="Acidic residues" evidence="4">
    <location>
        <begin position="103"/>
        <end position="122"/>
    </location>
</feature>
<gene>
    <name evidence="6" type="ORF">BDY17DRAFT_54988</name>
</gene>
<dbReference type="AlphaFoldDB" id="A0A6A6PF76"/>
<feature type="region of interest" description="Disordered" evidence="4">
    <location>
        <begin position="256"/>
        <end position="318"/>
    </location>
</feature>
<dbReference type="GO" id="GO:0005634">
    <property type="term" value="C:nucleus"/>
    <property type="evidence" value="ECO:0007669"/>
    <property type="project" value="UniProtKB-SubCell"/>
</dbReference>
<protein>
    <submittedName>
        <fullName evidence="6">DNA repair protein endonuclease SAE2/CtIP C-terminus-domain-containing protein</fullName>
    </submittedName>
</protein>
<dbReference type="Pfam" id="PF08573">
    <property type="entry name" value="SAE2"/>
    <property type="match status" value="1"/>
</dbReference>
<feature type="compositionally biased region" description="Basic and acidic residues" evidence="4">
    <location>
        <begin position="168"/>
        <end position="178"/>
    </location>
</feature>
<evidence type="ECO:0000259" key="5">
    <source>
        <dbReference type="Pfam" id="PF08573"/>
    </source>
</evidence>
<dbReference type="RefSeq" id="XP_033585170.1">
    <property type="nucleotide sequence ID" value="XM_033738493.1"/>
</dbReference>
<dbReference type="OrthoDB" id="5801062at2759"/>
<evidence type="ECO:0000256" key="4">
    <source>
        <dbReference type="SAM" id="MobiDB-lite"/>
    </source>
</evidence>
<dbReference type="GO" id="GO:0004519">
    <property type="term" value="F:endonuclease activity"/>
    <property type="evidence" value="ECO:0007669"/>
    <property type="project" value="UniProtKB-KW"/>
</dbReference>
<dbReference type="GeneID" id="54479495"/>
<sequence>MADQMQDFVPAEVHQSLVQKYNELYKLYKTLSAEHAKCEPHIKKANDQYTAAKTSAREWTKYLESKGYIPKKDVSPARTSSPRKVPNDESAKGVTSSQTTEGELADFEPEDAAAVSDDEPEIVSERTIKRRKPNPPTEMPQAVKIKLEPASPSRPILVNSEGNSSPVREQRKPVRVETSDLDAIKGQMRTPRKRRPSRAQSEETTRPPILLPNTSSLSESNLADLCDDHDAAVTKSAISDEGTAIARRDFARRTGSNFAGEQVLRQRDPNIANGPRKDDDRTRTMNKRKRESRRTGILSEDGDDHSSQVVLEAPQIKTETSADRRLDVLLDDALPEKQPLQPAKTNTKPLQRSKPSPVPAGLTSATARTPPVRQPNTTPKIPHKATPRPPSPKASGPPLRSRSPSRLRLEDFKINPNYLGAAHAFADPIRGREQRRCLPGCMRPECCGAAFRSLAELGALRDSKTDVQVLEEYLGPEFASIMGAYGPEKRRELLVQARAFALANAHGKHRNAFERRATPPGFWRTDMPSTQEEEEDRRRAAELEQKQVEERWAEALRGGRWMFRDE</sequence>
<dbReference type="InterPro" id="IPR013882">
    <property type="entry name" value="Ctp1_C"/>
</dbReference>
<dbReference type="Proteomes" id="UP000799767">
    <property type="component" value="Unassembled WGS sequence"/>
</dbReference>
<keyword evidence="2" id="KW-0227">DNA damage</keyword>
<feature type="region of interest" description="Disordered" evidence="4">
    <location>
        <begin position="332"/>
        <end position="406"/>
    </location>
</feature>
<evidence type="ECO:0000256" key="2">
    <source>
        <dbReference type="ARBA" id="ARBA00022763"/>
    </source>
</evidence>
<keyword evidence="7" id="KW-1185">Reference proteome</keyword>
<evidence type="ECO:0000256" key="3">
    <source>
        <dbReference type="ARBA" id="ARBA00023242"/>
    </source>
</evidence>
<dbReference type="GO" id="GO:0006281">
    <property type="term" value="P:DNA repair"/>
    <property type="evidence" value="ECO:0007669"/>
    <property type="project" value="InterPro"/>
</dbReference>
<feature type="region of interest" description="Disordered" evidence="4">
    <location>
        <begin position="70"/>
        <end position="217"/>
    </location>
</feature>
<evidence type="ECO:0000256" key="1">
    <source>
        <dbReference type="ARBA" id="ARBA00004123"/>
    </source>
</evidence>